<dbReference type="Pfam" id="PF00355">
    <property type="entry name" value="Rieske"/>
    <property type="match status" value="1"/>
</dbReference>
<dbReference type="PROSITE" id="PS51296">
    <property type="entry name" value="RIESKE"/>
    <property type="match status" value="1"/>
</dbReference>
<comment type="similarity">
    <text evidence="7">Belongs to the bacterial ring-hydroxylating dioxygenase ferredoxin component family.</text>
</comment>
<accession>A0A1F5FZX1</accession>
<dbReference type="GO" id="GO:0016020">
    <property type="term" value="C:membrane"/>
    <property type="evidence" value="ECO:0007669"/>
    <property type="project" value="InterPro"/>
</dbReference>
<feature type="domain" description="Rieske" evidence="8">
    <location>
        <begin position="4"/>
        <end position="100"/>
    </location>
</feature>
<dbReference type="GO" id="GO:0051537">
    <property type="term" value="F:2 iron, 2 sulfur cluster binding"/>
    <property type="evidence" value="ECO:0007669"/>
    <property type="project" value="UniProtKB-KW"/>
</dbReference>
<sequence>MPRVKVAFFNEIAEGGLKKVEAGGEPIALYKLGGQIYATSNTCTHEGCIIDENHQMHNDVVECTCHGSQFDIKTGAVILPPAIEPLKTYKTEVVGEEIYVEV</sequence>
<keyword evidence="4" id="KW-0411">Iron-sulfur</keyword>
<gene>
    <name evidence="9" type="ORF">A2696_00190</name>
</gene>
<dbReference type="SUPFAM" id="SSF50022">
    <property type="entry name" value="ISP domain"/>
    <property type="match status" value="1"/>
</dbReference>
<keyword evidence="1" id="KW-0001">2Fe-2S</keyword>
<name>A0A1F5FZX1_9BACT</name>
<evidence type="ECO:0000256" key="4">
    <source>
        <dbReference type="ARBA" id="ARBA00023014"/>
    </source>
</evidence>
<dbReference type="Proteomes" id="UP000177069">
    <property type="component" value="Unassembled WGS sequence"/>
</dbReference>
<comment type="cofactor">
    <cofactor evidence="6">
        <name>[2Fe-2S] cluster</name>
        <dbReference type="ChEBI" id="CHEBI:190135"/>
    </cofactor>
</comment>
<dbReference type="InterPro" id="IPR017941">
    <property type="entry name" value="Rieske_2Fe-2S"/>
</dbReference>
<evidence type="ECO:0000313" key="9">
    <source>
        <dbReference type="EMBL" id="OGD85149.1"/>
    </source>
</evidence>
<dbReference type="CDD" id="cd03528">
    <property type="entry name" value="Rieske_RO_ferredoxin"/>
    <property type="match status" value="1"/>
</dbReference>
<evidence type="ECO:0000256" key="7">
    <source>
        <dbReference type="ARBA" id="ARBA00038001"/>
    </source>
</evidence>
<dbReference type="InterPro" id="IPR036922">
    <property type="entry name" value="Rieske_2Fe-2S_sf"/>
</dbReference>
<dbReference type="AlphaFoldDB" id="A0A1F5FZX1"/>
<evidence type="ECO:0000256" key="5">
    <source>
        <dbReference type="ARBA" id="ARBA00023157"/>
    </source>
</evidence>
<dbReference type="PANTHER" id="PTHR21496">
    <property type="entry name" value="FERREDOXIN-RELATED"/>
    <property type="match status" value="1"/>
</dbReference>
<evidence type="ECO:0000313" key="10">
    <source>
        <dbReference type="Proteomes" id="UP000177069"/>
    </source>
</evidence>
<proteinExistence type="inferred from homology"/>
<keyword evidence="2" id="KW-0479">Metal-binding</keyword>
<dbReference type="GO" id="GO:0046872">
    <property type="term" value="F:metal ion binding"/>
    <property type="evidence" value="ECO:0007669"/>
    <property type="project" value="UniProtKB-KW"/>
</dbReference>
<reference evidence="9 10" key="1">
    <citation type="journal article" date="2016" name="Nat. Commun.">
        <title>Thousands of microbial genomes shed light on interconnected biogeochemical processes in an aquifer system.</title>
        <authorList>
            <person name="Anantharaman K."/>
            <person name="Brown C.T."/>
            <person name="Hug L.A."/>
            <person name="Sharon I."/>
            <person name="Castelle C.J."/>
            <person name="Probst A.J."/>
            <person name="Thomas B.C."/>
            <person name="Singh A."/>
            <person name="Wilkins M.J."/>
            <person name="Karaoz U."/>
            <person name="Brodie E.L."/>
            <person name="Williams K.H."/>
            <person name="Hubbard S.S."/>
            <person name="Banfield J.F."/>
        </authorList>
    </citation>
    <scope>NUCLEOTIDE SEQUENCE [LARGE SCALE GENOMIC DNA]</scope>
</reference>
<evidence type="ECO:0000256" key="2">
    <source>
        <dbReference type="ARBA" id="ARBA00022723"/>
    </source>
</evidence>
<dbReference type="PRINTS" id="PR00162">
    <property type="entry name" value="RIESKE"/>
</dbReference>
<comment type="caution">
    <text evidence="9">The sequence shown here is derived from an EMBL/GenBank/DDBJ whole genome shotgun (WGS) entry which is preliminary data.</text>
</comment>
<evidence type="ECO:0000256" key="6">
    <source>
        <dbReference type="ARBA" id="ARBA00034078"/>
    </source>
</evidence>
<keyword evidence="3" id="KW-0408">Iron</keyword>
<organism evidence="9 10">
    <name type="scientific">Candidatus Curtissbacteria bacterium RIFCSPHIGHO2_01_FULL_41_13</name>
    <dbReference type="NCBI Taxonomy" id="1797745"/>
    <lineage>
        <taxon>Bacteria</taxon>
        <taxon>Candidatus Curtissiibacteriota</taxon>
    </lineage>
</organism>
<dbReference type="PANTHER" id="PTHR21496:SF0">
    <property type="entry name" value="RIESKE DOMAIN-CONTAINING PROTEIN"/>
    <property type="match status" value="1"/>
</dbReference>
<dbReference type="InterPro" id="IPR005805">
    <property type="entry name" value="Rieske_Fe-S_prot_C"/>
</dbReference>
<keyword evidence="5" id="KW-1015">Disulfide bond</keyword>
<dbReference type="Gene3D" id="2.102.10.10">
    <property type="entry name" value="Rieske [2Fe-2S] iron-sulphur domain"/>
    <property type="match status" value="1"/>
</dbReference>
<protein>
    <recommendedName>
        <fullName evidence="8">Rieske domain-containing protein</fullName>
    </recommendedName>
</protein>
<evidence type="ECO:0000259" key="8">
    <source>
        <dbReference type="PROSITE" id="PS51296"/>
    </source>
</evidence>
<evidence type="ECO:0000256" key="3">
    <source>
        <dbReference type="ARBA" id="ARBA00023004"/>
    </source>
</evidence>
<dbReference type="EMBL" id="MFBA01000035">
    <property type="protein sequence ID" value="OGD85149.1"/>
    <property type="molecule type" value="Genomic_DNA"/>
</dbReference>
<evidence type="ECO:0000256" key="1">
    <source>
        <dbReference type="ARBA" id="ARBA00022714"/>
    </source>
</evidence>